<keyword evidence="4" id="KW-1185">Reference proteome</keyword>
<dbReference type="Proteomes" id="UP000324222">
    <property type="component" value="Unassembled WGS sequence"/>
</dbReference>
<evidence type="ECO:0000256" key="2">
    <source>
        <dbReference type="SAM" id="Phobius"/>
    </source>
</evidence>
<evidence type="ECO:0000313" key="3">
    <source>
        <dbReference type="EMBL" id="MPC56176.1"/>
    </source>
</evidence>
<protein>
    <submittedName>
        <fullName evidence="3">Uncharacterized protein</fullName>
    </submittedName>
</protein>
<sequence>MDHQGRHDDLPSGCWSLCSLDSLEGGRRMDRSWGTLISLMGVGATSFGAGFILRSMRGGGDMGGDAAGTITWREGAGAEMGRGLGTPTGGAEGLVAEGVGGPACVGPEVLTPDMADAQEERKTQTLRNGKDMGPISGSGHLPQTPPRAFSSGRLHMYPESLINVLFILFRPLYGKPLVATGRG</sequence>
<feature type="transmembrane region" description="Helical" evidence="2">
    <location>
        <begin position="33"/>
        <end position="53"/>
    </location>
</feature>
<keyword evidence="2" id="KW-1133">Transmembrane helix</keyword>
<dbReference type="AlphaFoldDB" id="A0A5B7GF23"/>
<reference evidence="3 4" key="1">
    <citation type="submission" date="2019-05" db="EMBL/GenBank/DDBJ databases">
        <title>Another draft genome of Portunus trituberculatus and its Hox gene families provides insights of decapod evolution.</title>
        <authorList>
            <person name="Jeong J.-H."/>
            <person name="Song I."/>
            <person name="Kim S."/>
            <person name="Choi T."/>
            <person name="Kim D."/>
            <person name="Ryu S."/>
            <person name="Kim W."/>
        </authorList>
    </citation>
    <scope>NUCLEOTIDE SEQUENCE [LARGE SCALE GENOMIC DNA]</scope>
    <source>
        <tissue evidence="3">Muscle</tissue>
    </source>
</reference>
<feature type="region of interest" description="Disordered" evidence="1">
    <location>
        <begin position="122"/>
        <end position="147"/>
    </location>
</feature>
<keyword evidence="2" id="KW-0472">Membrane</keyword>
<comment type="caution">
    <text evidence="3">The sequence shown here is derived from an EMBL/GenBank/DDBJ whole genome shotgun (WGS) entry which is preliminary data.</text>
</comment>
<organism evidence="3 4">
    <name type="scientific">Portunus trituberculatus</name>
    <name type="common">Swimming crab</name>
    <name type="synonym">Neptunus trituberculatus</name>
    <dbReference type="NCBI Taxonomy" id="210409"/>
    <lineage>
        <taxon>Eukaryota</taxon>
        <taxon>Metazoa</taxon>
        <taxon>Ecdysozoa</taxon>
        <taxon>Arthropoda</taxon>
        <taxon>Crustacea</taxon>
        <taxon>Multicrustacea</taxon>
        <taxon>Malacostraca</taxon>
        <taxon>Eumalacostraca</taxon>
        <taxon>Eucarida</taxon>
        <taxon>Decapoda</taxon>
        <taxon>Pleocyemata</taxon>
        <taxon>Brachyura</taxon>
        <taxon>Eubrachyura</taxon>
        <taxon>Portunoidea</taxon>
        <taxon>Portunidae</taxon>
        <taxon>Portuninae</taxon>
        <taxon>Portunus</taxon>
    </lineage>
</organism>
<name>A0A5B7GF23_PORTR</name>
<keyword evidence="2" id="KW-0812">Transmembrane</keyword>
<evidence type="ECO:0000256" key="1">
    <source>
        <dbReference type="SAM" id="MobiDB-lite"/>
    </source>
</evidence>
<dbReference type="EMBL" id="VSRR010013752">
    <property type="protein sequence ID" value="MPC56176.1"/>
    <property type="molecule type" value="Genomic_DNA"/>
</dbReference>
<proteinExistence type="predicted"/>
<accession>A0A5B7GF23</accession>
<evidence type="ECO:0000313" key="4">
    <source>
        <dbReference type="Proteomes" id="UP000324222"/>
    </source>
</evidence>
<gene>
    <name evidence="3" type="ORF">E2C01_050130</name>
</gene>